<reference evidence="1" key="1">
    <citation type="submission" date="2019-11" db="EMBL/GenBank/DDBJ databases">
        <authorList>
            <person name="Feng L."/>
        </authorList>
    </citation>
    <scope>NUCLEOTIDE SEQUENCE</scope>
    <source>
        <strain evidence="1">VparvulaLFYP99</strain>
    </source>
</reference>
<organism evidence="1">
    <name type="scientific">Veillonella parvula</name>
    <name type="common">Staphylococcus parvulus</name>
    <dbReference type="NCBI Taxonomy" id="29466"/>
    <lineage>
        <taxon>Bacteria</taxon>
        <taxon>Bacillati</taxon>
        <taxon>Bacillota</taxon>
        <taxon>Negativicutes</taxon>
        <taxon>Veillonellales</taxon>
        <taxon>Veillonellaceae</taxon>
        <taxon>Veillonella</taxon>
    </lineage>
</organism>
<evidence type="ECO:0000313" key="1">
    <source>
        <dbReference type="EMBL" id="VYT75443.1"/>
    </source>
</evidence>
<sequence>MKIIMKLKRYIIFILLCIGICLILNPVERIYVFIFAERYATECFEGLKIQILNNGNVIYKDSLFDEPLVIFEKVLCYREDDDKIIFCKYNYLFNGTFNYKYLVYHKFDSSFSTYYSEGPYLHTDYGFKLKYSDDRYYDDDNYAITVPSKWVLLTPWH</sequence>
<name>A0A6N2Z9Y2_VEIPA</name>
<protein>
    <submittedName>
        <fullName evidence="1">Uncharacterized protein</fullName>
    </submittedName>
</protein>
<gene>
    <name evidence="1" type="ORF">VPLFYP99_01103</name>
</gene>
<dbReference type="AlphaFoldDB" id="A0A6N2Z9Y2"/>
<proteinExistence type="predicted"/>
<dbReference type="EMBL" id="CACRUG010000005">
    <property type="protein sequence ID" value="VYT75443.1"/>
    <property type="molecule type" value="Genomic_DNA"/>
</dbReference>
<accession>A0A6N2Z9Y2</accession>